<dbReference type="InterPro" id="IPR001214">
    <property type="entry name" value="SET_dom"/>
</dbReference>
<dbReference type="EMBL" id="JAVFKD010000001">
    <property type="protein sequence ID" value="KAK5998033.1"/>
    <property type="molecule type" value="Genomic_DNA"/>
</dbReference>
<comment type="caution">
    <text evidence="2">The sequence shown here is derived from an EMBL/GenBank/DDBJ whole genome shotgun (WGS) entry which is preliminary data.</text>
</comment>
<evidence type="ECO:0000259" key="1">
    <source>
        <dbReference type="PROSITE" id="PS50280"/>
    </source>
</evidence>
<gene>
    <name evidence="2" type="ORF">PT974_00403</name>
</gene>
<organism evidence="2 3">
    <name type="scientific">Cladobotryum mycophilum</name>
    <dbReference type="NCBI Taxonomy" id="491253"/>
    <lineage>
        <taxon>Eukaryota</taxon>
        <taxon>Fungi</taxon>
        <taxon>Dikarya</taxon>
        <taxon>Ascomycota</taxon>
        <taxon>Pezizomycotina</taxon>
        <taxon>Sordariomycetes</taxon>
        <taxon>Hypocreomycetidae</taxon>
        <taxon>Hypocreales</taxon>
        <taxon>Hypocreaceae</taxon>
        <taxon>Cladobotryum</taxon>
    </lineage>
</organism>
<reference evidence="2 3" key="1">
    <citation type="submission" date="2024-01" db="EMBL/GenBank/DDBJ databases">
        <title>Complete genome of Cladobotryum mycophilum ATHUM6906.</title>
        <authorList>
            <person name="Christinaki A.C."/>
            <person name="Myridakis A.I."/>
            <person name="Kouvelis V.N."/>
        </authorList>
    </citation>
    <scope>NUCLEOTIDE SEQUENCE [LARGE SCALE GENOMIC DNA]</scope>
    <source>
        <strain evidence="2 3">ATHUM6906</strain>
    </source>
</reference>
<proteinExistence type="predicted"/>
<feature type="domain" description="SET" evidence="1">
    <location>
        <begin position="25"/>
        <end position="230"/>
    </location>
</feature>
<dbReference type="PANTHER" id="PTHR13271">
    <property type="entry name" value="UNCHARACTERIZED PUTATIVE METHYLTRANSFERASE"/>
    <property type="match status" value="1"/>
</dbReference>
<dbReference type="InterPro" id="IPR044429">
    <property type="entry name" value="SETD4_SET"/>
</dbReference>
<dbReference type="Proteomes" id="UP001338125">
    <property type="component" value="Unassembled WGS sequence"/>
</dbReference>
<sequence length="393" mass="44979">MAFSTENTGKEELLRWAKDKGVLWNGISLTEIPGGGIGVVAQSKLEEEETILTVPIDTIRSLHTVPKDISQRLPRDMSIHGLLAADLALDKSSELAPWKKVLPNLETFEAGTPFMWHKELQHLLPKVAGDLVNKQQQRFQREWGSISAAFPELSREQFLHAWFVINTRTFYYETPEMEKYPEDDRLALLPVADLFNHADTGCKVSFSEEGYEIYTDRAYEPGEEVYISYGSHSNDFLLAEYGFVLAANEWDRVCLDEVILPRLDDNQKAQLEERKVLAHFVLNDDQSVCDNTRMVLSLLCSTEAQWWTYLDAGHDDLSDRQREVDTLLTHLLEAFLDVTIKTLEKIGKLRVGGEVQRELARRRWEQIHAMVGKTIEHLQVQPYDTVMETGNSL</sequence>
<dbReference type="InterPro" id="IPR046341">
    <property type="entry name" value="SET_dom_sf"/>
</dbReference>
<accession>A0ABR0T0S6</accession>
<dbReference type="SUPFAM" id="SSF82199">
    <property type="entry name" value="SET domain"/>
    <property type="match status" value="1"/>
</dbReference>
<protein>
    <submittedName>
        <fullName evidence="2">SET domain-containing 4-like protein</fullName>
    </submittedName>
</protein>
<dbReference type="CDD" id="cd19177">
    <property type="entry name" value="SET_SETD4"/>
    <property type="match status" value="1"/>
</dbReference>
<dbReference type="Pfam" id="PF00856">
    <property type="entry name" value="SET"/>
    <property type="match status" value="1"/>
</dbReference>
<dbReference type="PANTHER" id="PTHR13271:SF137">
    <property type="entry name" value="SET DOMAIN-CONTAINING PROTEIN"/>
    <property type="match status" value="1"/>
</dbReference>
<dbReference type="Gene3D" id="3.90.1410.10">
    <property type="entry name" value="set domain protein methyltransferase, domain 1"/>
    <property type="match status" value="1"/>
</dbReference>
<keyword evidence="3" id="KW-1185">Reference proteome</keyword>
<dbReference type="PROSITE" id="PS50280">
    <property type="entry name" value="SET"/>
    <property type="match status" value="1"/>
</dbReference>
<evidence type="ECO:0000313" key="3">
    <source>
        <dbReference type="Proteomes" id="UP001338125"/>
    </source>
</evidence>
<evidence type="ECO:0000313" key="2">
    <source>
        <dbReference type="EMBL" id="KAK5998033.1"/>
    </source>
</evidence>
<dbReference type="InterPro" id="IPR050600">
    <property type="entry name" value="SETD3_SETD6_MTase"/>
</dbReference>
<name>A0ABR0T0S6_9HYPO</name>